<feature type="binding site" evidence="6">
    <location>
        <position position="172"/>
    </location>
    <ligand>
        <name>ATP</name>
        <dbReference type="ChEBI" id="CHEBI:30616"/>
        <label>5</label>
    </ligand>
</feature>
<feature type="binding site" evidence="7">
    <location>
        <position position="171"/>
    </location>
    <ligand>
        <name>ATP</name>
        <dbReference type="ChEBI" id="CHEBI:30616"/>
        <label>3</label>
    </ligand>
</feature>
<dbReference type="AlphaFoldDB" id="A0AA92H7C1"/>
<feature type="binding site" evidence="6">
    <location>
        <position position="177"/>
    </location>
    <ligand>
        <name>ATP</name>
        <dbReference type="ChEBI" id="CHEBI:30616"/>
        <label>5</label>
    </ligand>
</feature>
<feature type="binding site" evidence="6">
    <location>
        <position position="571"/>
    </location>
    <ligand>
        <name>ATP</name>
        <dbReference type="ChEBI" id="CHEBI:30616"/>
        <label>4</label>
    </ligand>
</feature>
<protein>
    <submittedName>
        <fullName evidence="3">ATPase</fullName>
    </submittedName>
</protein>
<feature type="binding site" evidence="8">
    <location>
        <position position="463"/>
    </location>
    <ligand>
        <name>Mg(2+)</name>
        <dbReference type="ChEBI" id="CHEBI:18420"/>
        <label>3</label>
    </ligand>
</feature>
<feature type="binding site" evidence="6">
    <location>
        <position position="176"/>
    </location>
    <ligand>
        <name>ATP</name>
        <dbReference type="ChEBI" id="CHEBI:30616"/>
        <label>4</label>
    </ligand>
</feature>
<feature type="binding site" evidence="6">
    <location>
        <position position="174"/>
    </location>
    <ligand>
        <name>ATP</name>
        <dbReference type="ChEBI" id="CHEBI:30616"/>
        <label>4</label>
    </ligand>
</feature>
<proteinExistence type="evidence at protein level"/>
<dbReference type="InterPro" id="IPR002789">
    <property type="entry name" value="HerA_central"/>
</dbReference>
<dbReference type="PANTHER" id="PTHR42957">
    <property type="entry name" value="HELICASE MJ1565-RELATED"/>
    <property type="match status" value="1"/>
</dbReference>
<dbReference type="SMR" id="A0AA92H7C1"/>
<dbReference type="Gene3D" id="3.40.50.300">
    <property type="entry name" value="P-loop containing nucleotide triphosphate hydrolases"/>
    <property type="match status" value="2"/>
</dbReference>
<feature type="binding site" evidence="6">
    <location>
        <position position="172"/>
    </location>
    <ligand>
        <name>ATP</name>
        <dbReference type="ChEBI" id="CHEBI:30616"/>
        <label>4</label>
    </ligand>
</feature>
<feature type="binding site" evidence="6">
    <location>
        <position position="175"/>
    </location>
    <ligand>
        <name>ATP</name>
        <dbReference type="ChEBI" id="CHEBI:30616"/>
        <label>5</label>
    </ligand>
</feature>
<feature type="binding site" evidence="6">
    <location>
        <position position="176"/>
    </location>
    <ligand>
        <name>ATP</name>
        <dbReference type="ChEBI" id="CHEBI:30616"/>
        <label>2</label>
    </ligand>
</feature>
<feature type="binding site" evidence="7">
    <location>
        <position position="174"/>
    </location>
    <ligand>
        <name>ATP</name>
        <dbReference type="ChEBI" id="CHEBI:30616"/>
        <label>1</label>
    </ligand>
</feature>
<feature type="binding site" evidence="7">
    <location>
        <position position="176"/>
    </location>
    <ligand>
        <name>ATP</name>
        <dbReference type="ChEBI" id="CHEBI:30616"/>
        <label>1</label>
    </ligand>
</feature>
<evidence type="ECO:0000256" key="1">
    <source>
        <dbReference type="SAM" id="MobiDB-lite"/>
    </source>
</evidence>
<accession>A0AA92H7C1</accession>
<feature type="binding site" evidence="8">
    <location>
        <position position="176"/>
    </location>
    <ligand>
        <name>Mg(2+)</name>
        <dbReference type="ChEBI" id="CHEBI:18420"/>
        <label>3</label>
    </ligand>
</feature>
<feature type="binding site" evidence="7">
    <location>
        <position position="175"/>
    </location>
    <ligand>
        <name>ATP</name>
        <dbReference type="ChEBI" id="CHEBI:30616"/>
        <label>1</label>
    </ligand>
</feature>
<feature type="binding site" evidence="7">
    <location>
        <position position="571"/>
    </location>
    <ligand>
        <name>ATP</name>
        <dbReference type="ChEBI" id="CHEBI:30616"/>
        <label>3</label>
    </ligand>
</feature>
<keyword evidence="6 7" id="KW-0547">Nucleotide-binding</keyword>
<sequence length="617" mass="67756">MHDLGTPIGSVTDSSPSLVRIEISSAENFEKYKSMLGVGQYLLVASGNNLYLLASITGVRATHAERRPVGPSSEVHSEDSSDGISGNFRFQIDTQPIGTLSEDGEFSRGSHSLPVPTEYAYVTPPAVLEGIFSHQIKSPFALGTLGIAPEIQLEIDGDRFFSKHVAVVGSTGSGKSCAVAKILQTVVGIESKANAHKAAQKNSHIVIFDIHAEYAAAFNLEAAEAFTLNLLGVDNLRLPYWLMNAQELEQIFIESNEQNSHNQISQFRHAVVRNKCRHNPTLTNLSFDTPVYFSIDEVVTYLENMNTEVIGKLAGEGKPKLANESLVSDRDEFYFDAVQSFTVASQAAATKASNGPFNGEFDRMILRLRTRLADPRLQFLFYPKKEDGEDLATGDFADVVRQFVGYITKSNVSIVDLSGIPFEVLSIVVSLISRMIFDFGFHYSKNRHVGGAVSDVPILVVCEEAHNYVPRSGGAAYDASRKSIERIAKEGRKYGVTLMVVSQRPSEVSETIFSQCSNFISLRLTNALDQAYVKSLLPDLSAGLGDLLPNLGQGEFLIVGDAPLMPTVGHFALPVPEPHSRSVNYLQEWNSDWRHVDFDSVIDRWRGKVLTKSEKGV</sequence>
<evidence type="ECO:0000313" key="4">
    <source>
        <dbReference type="Proteomes" id="UP000244335"/>
    </source>
</evidence>
<dbReference type="EMBL" id="QDFR01000015">
    <property type="protein sequence ID" value="PVE49934.1"/>
    <property type="molecule type" value="Genomic_DNA"/>
</dbReference>
<dbReference type="Pfam" id="PF01935">
    <property type="entry name" value="DUF87"/>
    <property type="match status" value="1"/>
</dbReference>
<feature type="binding site" evidence="7">
    <location>
        <position position="176"/>
    </location>
    <ligand>
        <name>ATP</name>
        <dbReference type="ChEBI" id="CHEBI:30616"/>
        <label>3</label>
    </ligand>
</feature>
<dbReference type="RefSeq" id="WP_116494584.1">
    <property type="nucleotide sequence ID" value="NZ_QDFR01000015.1"/>
</dbReference>
<feature type="binding site" evidence="6">
    <location>
        <position position="176"/>
    </location>
    <ligand>
        <name>Mg(2+)</name>
        <dbReference type="ChEBI" id="CHEBI:18420"/>
        <label>1</label>
    </ligand>
</feature>
<comment type="caution">
    <text evidence="3">The sequence shown here is derived from an EMBL/GenBank/DDBJ whole genome shotgun (WGS) entry which is preliminary data.</text>
</comment>
<feature type="binding site" evidence="7">
    <location>
        <position position="177"/>
    </location>
    <ligand>
        <name>ATP</name>
        <dbReference type="ChEBI" id="CHEBI:30616"/>
        <label>1</label>
    </ligand>
</feature>
<reference evidence="3 4" key="1">
    <citation type="submission" date="2018-04" db="EMBL/GenBank/DDBJ databases">
        <authorList>
            <person name="Hagen T."/>
        </authorList>
    </citation>
    <scope>NUCLEOTIDE SEQUENCE [LARGE SCALE GENOMIC DNA]</scope>
    <source>
        <strain evidence="3 4">TPD7009</strain>
    </source>
</reference>
<feature type="binding site" evidence="7">
    <location>
        <position position="571"/>
    </location>
    <ligand>
        <name>ATP</name>
        <dbReference type="ChEBI" id="CHEBI:30616"/>
        <label>1</label>
    </ligand>
</feature>
<feature type="binding site" evidence="7">
    <location>
        <position position="213"/>
    </location>
    <ligand>
        <name>Mg(2+)</name>
        <dbReference type="ChEBI" id="CHEBI:18420"/>
        <label>2</label>
    </ligand>
</feature>
<dbReference type="PDB" id="8ZIT">
    <property type="method" value="EM"/>
    <property type="resolution" value="3.76 A"/>
    <property type="chains" value="M/N/O/P/Q/R=1-617"/>
</dbReference>
<evidence type="ECO:0007829" key="6">
    <source>
        <dbReference type="PDB" id="8ZIR"/>
    </source>
</evidence>
<feature type="binding site" evidence="8">
    <location>
        <position position="213"/>
    </location>
    <ligand>
        <name>Mg(2+)</name>
        <dbReference type="ChEBI" id="CHEBI:18420"/>
        <label>3</label>
    </ligand>
</feature>
<keyword evidence="5 6" id="KW-0002">3D-structure</keyword>
<evidence type="ECO:0007829" key="5">
    <source>
        <dbReference type="PDB" id="8ZIQ"/>
    </source>
</evidence>
<keyword evidence="6 7" id="KW-0067">ATP-binding</keyword>
<dbReference type="CDD" id="cd01127">
    <property type="entry name" value="TrwB_TraG_TraD_VirD4"/>
    <property type="match status" value="1"/>
</dbReference>
<evidence type="ECO:0000259" key="2">
    <source>
        <dbReference type="Pfam" id="PF01935"/>
    </source>
</evidence>
<dbReference type="InterPro" id="IPR027417">
    <property type="entry name" value="P-loop_NTPase"/>
</dbReference>
<evidence type="ECO:0007829" key="7">
    <source>
        <dbReference type="PDB" id="8ZIS"/>
    </source>
</evidence>
<feature type="binding site" evidence="6">
    <location>
        <position position="174"/>
    </location>
    <ligand>
        <name>ATP</name>
        <dbReference type="ChEBI" id="CHEBI:30616"/>
        <label>5</label>
    </ligand>
</feature>
<gene>
    <name evidence="3" type="ORF">DC430_23345</name>
</gene>
<name>A0AA92H7C1_RHIRH</name>
<feature type="binding site" evidence="7">
    <location>
        <position position="553"/>
    </location>
    <ligand>
        <name>ATP</name>
        <dbReference type="ChEBI" id="CHEBI:30616"/>
        <label>6</label>
    </ligand>
</feature>
<evidence type="ECO:0000313" key="3">
    <source>
        <dbReference type="EMBL" id="PVE49934.1"/>
    </source>
</evidence>
<feature type="binding site" evidence="7">
    <location>
        <position position="553"/>
    </location>
    <ligand>
        <name>ATP</name>
        <dbReference type="ChEBI" id="CHEBI:30616"/>
        <label>3</label>
    </ligand>
</feature>
<dbReference type="Proteomes" id="UP000244335">
    <property type="component" value="Unassembled WGS sequence"/>
</dbReference>
<dbReference type="PANTHER" id="PTHR42957:SF1">
    <property type="entry name" value="HELICASE MJ1565-RELATED"/>
    <property type="match status" value="1"/>
</dbReference>
<feature type="region of interest" description="Disordered" evidence="1">
    <location>
        <begin position="65"/>
        <end position="84"/>
    </location>
</feature>
<feature type="binding site" evidence="6">
    <location>
        <position position="175"/>
    </location>
    <ligand>
        <name>ATP</name>
        <dbReference type="ChEBI" id="CHEBI:30616"/>
        <label>4</label>
    </ligand>
</feature>
<evidence type="ECO:0007829" key="8">
    <source>
        <dbReference type="PDB" id="8ZIT"/>
    </source>
</evidence>
<feature type="binding site" evidence="7">
    <location>
        <position position="175"/>
    </location>
    <ligand>
        <name>ATP</name>
        <dbReference type="ChEBI" id="CHEBI:30616"/>
        <label>3</label>
    </ligand>
</feature>
<dbReference type="PDB" id="8ZIR">
    <property type="method" value="EM"/>
    <property type="resolution" value="3.08 A"/>
    <property type="chains" value="M/N/O/P/Q/R=1-617"/>
</dbReference>
<feature type="binding site" evidence="6">
    <location>
        <position position="171"/>
    </location>
    <ligand>
        <name>ATP</name>
        <dbReference type="ChEBI" id="CHEBI:30616"/>
        <label>2</label>
    </ligand>
</feature>
<feature type="binding site" evidence="7">
    <location>
        <position position="174"/>
    </location>
    <ligand>
        <name>ATP</name>
        <dbReference type="ChEBI" id="CHEBI:30616"/>
        <label>6</label>
    </ligand>
</feature>
<feature type="domain" description="Helicase HerA central" evidence="2">
    <location>
        <begin position="142"/>
        <end position="436"/>
    </location>
</feature>
<dbReference type="PDB" id="8ZIQ">
    <property type="method" value="EM"/>
    <property type="resolution" value="2.84 A"/>
    <property type="chains" value="M/N/O/P/Q/R=1-617"/>
</dbReference>
<keyword evidence="6 7" id="KW-0479">Metal-binding</keyword>
<feature type="binding site" evidence="6">
    <location>
        <position position="175"/>
    </location>
    <ligand>
        <name>ATP</name>
        <dbReference type="ChEBI" id="CHEBI:30616"/>
        <label>2</label>
    </ligand>
</feature>
<reference evidence="5 6" key="2">
    <citation type="journal article" date="2025" name="Mol. Cell">
        <title>DUF4297 and HerA form abortosome to mediate bacterial immunity against phage infection.</title>
        <authorList>
            <person name="Tang D."/>
            <person name="Liu T."/>
            <person name="Chen Y."/>
            <person name="Zhu Z."/>
            <person name="Chen H."/>
            <person name="Chen Q."/>
            <person name="Yu Y."/>
        </authorList>
    </citation>
    <scope>STRUCTURE BY ELECTRON MICROSCOPY (2.84 ANGSTROMS) IN COMPLEX WITH ATP AND MG(2+)</scope>
</reference>
<dbReference type="SUPFAM" id="SSF52540">
    <property type="entry name" value="P-loop containing nucleoside triphosphate hydrolases"/>
    <property type="match status" value="1"/>
</dbReference>
<dbReference type="InterPro" id="IPR008571">
    <property type="entry name" value="HerA-like"/>
</dbReference>
<feature type="binding site" evidence="7">
    <location>
        <position position="176"/>
    </location>
    <ligand>
        <name>Mg(2+)</name>
        <dbReference type="ChEBI" id="CHEBI:18420"/>
        <label>2</label>
    </ligand>
</feature>
<feature type="binding site" evidence="7">
    <location>
        <position position="175"/>
    </location>
    <ligand>
        <name>ATP</name>
        <dbReference type="ChEBI" id="CHEBI:30616"/>
        <label>6</label>
    </ligand>
</feature>
<organism evidence="3 4">
    <name type="scientific">Rhizobium rhizogenes</name>
    <name type="common">Agrobacterium rhizogenes</name>
    <dbReference type="NCBI Taxonomy" id="359"/>
    <lineage>
        <taxon>Bacteria</taxon>
        <taxon>Pseudomonadati</taxon>
        <taxon>Pseudomonadota</taxon>
        <taxon>Alphaproteobacteria</taxon>
        <taxon>Hyphomicrobiales</taxon>
        <taxon>Rhizobiaceae</taxon>
        <taxon>Rhizobium/Agrobacterium group</taxon>
        <taxon>Rhizobium</taxon>
    </lineage>
</organism>
<dbReference type="PDB" id="8ZIS">
    <property type="method" value="EM"/>
    <property type="resolution" value="3.09 A"/>
    <property type="chains" value="A/B/C/D/E/F=1-617"/>
</dbReference>